<keyword evidence="9" id="KW-1185">Reference proteome</keyword>
<comment type="similarity">
    <text evidence="2">Belongs to the DoxX family.</text>
</comment>
<feature type="transmembrane region" description="Helical" evidence="7">
    <location>
        <begin position="106"/>
        <end position="127"/>
    </location>
</feature>
<protein>
    <submittedName>
        <fullName evidence="8">DoxX family protein</fullName>
    </submittedName>
</protein>
<dbReference type="RefSeq" id="WP_277356976.1">
    <property type="nucleotide sequence ID" value="NZ_JAROKN010000001.1"/>
</dbReference>
<evidence type="ECO:0000256" key="1">
    <source>
        <dbReference type="ARBA" id="ARBA00004651"/>
    </source>
</evidence>
<evidence type="ECO:0000313" key="8">
    <source>
        <dbReference type="EMBL" id="MDF9276273.1"/>
    </source>
</evidence>
<dbReference type="Proteomes" id="UP001220456">
    <property type="component" value="Unassembled WGS sequence"/>
</dbReference>
<evidence type="ECO:0000256" key="6">
    <source>
        <dbReference type="ARBA" id="ARBA00023136"/>
    </source>
</evidence>
<feature type="transmembrane region" description="Helical" evidence="7">
    <location>
        <begin position="147"/>
        <end position="167"/>
    </location>
</feature>
<dbReference type="InterPro" id="IPR051907">
    <property type="entry name" value="DoxX-like_oxidoreductase"/>
</dbReference>
<evidence type="ECO:0000256" key="5">
    <source>
        <dbReference type="ARBA" id="ARBA00022989"/>
    </source>
</evidence>
<evidence type="ECO:0000256" key="4">
    <source>
        <dbReference type="ARBA" id="ARBA00022692"/>
    </source>
</evidence>
<keyword evidence="3" id="KW-1003">Cell membrane</keyword>
<reference evidence="8 9" key="1">
    <citation type="journal article" date="2023" name="Int. J. Syst. Evol. Microbiol.">
        <title>Arthrobacter vasquezii sp. nov., isolated from a soil sample from Union Glacier, Antarctica.</title>
        <authorList>
            <person name="Valenzuela-Ibaceta F."/>
            <person name="Carrasco V."/>
            <person name="Lagos-Moraga S."/>
            <person name="Dietz-Vargas C."/>
            <person name="Navarro C.A."/>
            <person name="Perez-Donoso J.M."/>
        </authorList>
    </citation>
    <scope>NUCLEOTIDE SEQUENCE [LARGE SCALE GENOMIC DNA]</scope>
    <source>
        <strain evidence="8 9">EH-1B-1</strain>
    </source>
</reference>
<evidence type="ECO:0000313" key="9">
    <source>
        <dbReference type="Proteomes" id="UP001220456"/>
    </source>
</evidence>
<comment type="caution">
    <text evidence="8">The sequence shown here is derived from an EMBL/GenBank/DDBJ whole genome shotgun (WGS) entry which is preliminary data.</text>
</comment>
<evidence type="ECO:0000256" key="7">
    <source>
        <dbReference type="SAM" id="Phobius"/>
    </source>
</evidence>
<dbReference type="InterPro" id="IPR032808">
    <property type="entry name" value="DoxX"/>
</dbReference>
<keyword evidence="5 7" id="KW-1133">Transmembrane helix</keyword>
<dbReference type="PANTHER" id="PTHR33452">
    <property type="entry name" value="OXIDOREDUCTASE CATD-RELATED"/>
    <property type="match status" value="1"/>
</dbReference>
<dbReference type="PANTHER" id="PTHR33452:SF1">
    <property type="entry name" value="INNER MEMBRANE PROTEIN YPHA-RELATED"/>
    <property type="match status" value="1"/>
</dbReference>
<organism evidence="8 9">
    <name type="scientific">Arthrobacter vasquezii</name>
    <dbReference type="NCBI Taxonomy" id="2977629"/>
    <lineage>
        <taxon>Bacteria</taxon>
        <taxon>Bacillati</taxon>
        <taxon>Actinomycetota</taxon>
        <taxon>Actinomycetes</taxon>
        <taxon>Micrococcales</taxon>
        <taxon>Micrococcaceae</taxon>
        <taxon>Arthrobacter</taxon>
    </lineage>
</organism>
<dbReference type="EMBL" id="JAROKN010000001">
    <property type="protein sequence ID" value="MDF9276273.1"/>
    <property type="molecule type" value="Genomic_DNA"/>
</dbReference>
<gene>
    <name evidence="8" type="ORF">P4U43_00530</name>
</gene>
<feature type="transmembrane region" description="Helical" evidence="7">
    <location>
        <begin position="60"/>
        <end position="85"/>
    </location>
</feature>
<accession>A0ABT6CQ52</accession>
<keyword evidence="6 7" id="KW-0472">Membrane</keyword>
<comment type="subcellular location">
    <subcellularLocation>
        <location evidence="1">Cell membrane</location>
        <topology evidence="1">Multi-pass membrane protein</topology>
    </subcellularLocation>
</comment>
<dbReference type="Pfam" id="PF07681">
    <property type="entry name" value="DoxX"/>
    <property type="match status" value="1"/>
</dbReference>
<proteinExistence type="inferred from homology"/>
<evidence type="ECO:0000256" key="2">
    <source>
        <dbReference type="ARBA" id="ARBA00006679"/>
    </source>
</evidence>
<evidence type="ECO:0000256" key="3">
    <source>
        <dbReference type="ARBA" id="ARBA00022475"/>
    </source>
</evidence>
<keyword evidence="4 7" id="KW-0812">Transmembrane</keyword>
<name>A0ABT6CQ52_9MICC</name>
<sequence>MHEGILLLRLLLGLVLLVHAAQKSLGWFQGLGLTTMAGAFEQLGLRPGKPMVLLASITEALAAVSLLLGLFTPLGAAAAAGTMAVAGATSQLSAGSFWNAKKGGEYPYVLAVLGIVLAFTGAGAWSLDALLTTAYPQAAPFLGGTAVGLAVVVLAGLSAAVFLKVVLNRRPAGQPT</sequence>